<keyword evidence="3" id="KW-0862">Zinc</keyword>
<feature type="domain" description="SWIM-type" evidence="6">
    <location>
        <begin position="368"/>
        <end position="405"/>
    </location>
</feature>
<dbReference type="RefSeq" id="XP_047739013.1">
    <property type="nucleotide sequence ID" value="XM_047883057.1"/>
</dbReference>
<feature type="compositionally biased region" description="Polar residues" evidence="5">
    <location>
        <begin position="202"/>
        <end position="212"/>
    </location>
</feature>
<evidence type="ECO:0000256" key="4">
    <source>
        <dbReference type="PROSITE-ProRule" id="PRU00325"/>
    </source>
</evidence>
<evidence type="ECO:0000256" key="5">
    <source>
        <dbReference type="SAM" id="MobiDB-lite"/>
    </source>
</evidence>
<sequence>MERGCGASRGGSSVNSEGVSPRNVGSSSSGLVLPPMLLQNSLASSPSSSSHRMVGYAVPSIIMSVSNPLYANNSAMFTTAASSSSYFGTSSRLPPADGAAGFRFQPPTGKHSGCVNPFHVPSQPVNPCQRSGHFHSGGNGGFSGNSSGSSTSNITGSSSTSMAGGGGGGATSSTFYRRTSPSSTSCSTSFLNSSSDSRRVTSDNVCSRTSSHGPFYPDGSSRTFYPEEKDVRRRVDSLLDICARVVAERFSFQSIEDRCPRVPEPVQRRLVYWSFPRDEANIKMYSCFSEGAGEGGQHSPYHRGVRLLEAGAVHDVLQVGFHLSGTVLCNRTNSTDNNSNNNNNSASTCQALTTNNSSNNNNSQPDRCRVSIAFDRCRITSVTCTCGTRDIFWCCHVVALALHRIRYSTHVQLRIPISETLLQMDRCQLQKLVQYLVAEHHTAVLHTAQQLADQILQPSHPINCIQGAPDPTAGSGADEELTWHLDGEQVKLTVQQHLTAPLTAPYTAPTRALHGLFSKVAGLWVSVCLGPHSSGAQRGAWRAKLTQWASTALCPPEDPDGGGPARARASGGGSSDDDSSGDDAPRPPRRGDRRDRRSSRRHKRRRVSAGAPRSIFQWAIDASQLTWDSPHLRAILNGTSGPQAPPVARSQPFTGPSSRDPRGPGPSSCTSCTGPSSRDPRGPGPSSCTGPSCGLELCSHPYSTEGPSINNGPRCSHWGPDLPNSGGFGGDRLSPSSLPPGDSPPPCRSPKSSPRPPKSSHKGKGKKTSSHPSGGVGDAAPSGGEMPPALPTFPLREELFNEQQQPLWTEGLALGGARVEALRAHGFWDAALRLAVAVARALLHTQAQAHRWWRDNRDQYLPRCSGTLWYRWQGGGEGGGCVGHPLDPITCVFDCLAEASLVPEDLPRYHQLADWQGSEAPGPRRGLRYRHVRVPDAADSAESYLSLALEAGLVGLGQHRLMPLGLYAQEKCLKQAERLLLRLQDLTMDPQLLQVVKRQATLQLEGGPFSGLGEGVHPECVPLHPLAKYLFQHLLPHHTDLAYHLALRALRMPILEDQDQADLLAAAGGDRPDNGGGGGNPQGAGPGGGAWQGGAGGGRWLTLPQLETQQGDLACALIAAAANDVVRLRVALDACLRSVHDVVRLRVALDACLRSVHGATQLFKLAQDAFSIAAPHAPTRNALLLNAALELGLQVLRITLTCVTWRRRDMVRWLVTCATEVGVGALMSIMGGWYSLMTPPEAVGGLATPVMAHATVMRLALDRQQQDELAGVARTLALQCAAKDPPSCALSALTLCEGDPATFEAAYQVVVEAAATAMTSSQLFSIARYMEHRHHPHRAYTLALLAMQSVHISYTQDTHPAIPDIHWAVSLAHSLGRSQLSQLLPVFVKNVQCATVLSDVLRRCSLTPPGTNATNATTPSSSSSTSTPATPLNVMQVVPPPPPPPPAVIHVDNKRRKSLSLDKPPLRGLLDATILSYINTTNSRLTHISPRHYQDFIDFLTKAHETFLLAPDGHLQFAQLVENMKVAYKGKKKLMSLVRERFG</sequence>
<feature type="region of interest" description="Disordered" evidence="5">
    <location>
        <begin position="334"/>
        <end position="364"/>
    </location>
</feature>
<dbReference type="PANTHER" id="PTHR22619">
    <property type="entry name" value="ZINC FINGER SWIM DOMAIN CONTAINING PROTEIN 4, 5, 6"/>
    <property type="match status" value="1"/>
</dbReference>
<feature type="compositionally biased region" description="Gly residues" evidence="5">
    <location>
        <begin position="1074"/>
        <end position="1091"/>
    </location>
</feature>
<evidence type="ECO:0000256" key="1">
    <source>
        <dbReference type="ARBA" id="ARBA00022723"/>
    </source>
</evidence>
<feature type="region of interest" description="Disordered" evidence="5">
    <location>
        <begin position="1066"/>
        <end position="1091"/>
    </location>
</feature>
<evidence type="ECO:0000256" key="2">
    <source>
        <dbReference type="ARBA" id="ARBA00022771"/>
    </source>
</evidence>
<feature type="region of interest" description="Disordered" evidence="5">
    <location>
        <begin position="634"/>
        <end position="690"/>
    </location>
</feature>
<keyword evidence="2 4" id="KW-0863">Zinc-finger</keyword>
<dbReference type="PANTHER" id="PTHR22619:SF0">
    <property type="entry name" value="ZINC FINGER SWIM DOMAIN-CONTAINING PROTEIN 6-LIKE PROTEIN"/>
    <property type="match status" value="1"/>
</dbReference>
<organism evidence="7 8">
    <name type="scientific">Hyalella azteca</name>
    <name type="common">Amphipod</name>
    <dbReference type="NCBI Taxonomy" id="294128"/>
    <lineage>
        <taxon>Eukaryota</taxon>
        <taxon>Metazoa</taxon>
        <taxon>Ecdysozoa</taxon>
        <taxon>Arthropoda</taxon>
        <taxon>Crustacea</taxon>
        <taxon>Multicrustacea</taxon>
        <taxon>Malacostraca</taxon>
        <taxon>Eumalacostraca</taxon>
        <taxon>Peracarida</taxon>
        <taxon>Amphipoda</taxon>
        <taxon>Senticaudata</taxon>
        <taxon>Talitrida</taxon>
        <taxon>Talitroidea</taxon>
        <taxon>Hyalellidae</taxon>
        <taxon>Hyalella</taxon>
    </lineage>
</organism>
<protein>
    <submittedName>
        <fullName evidence="8">Zinc finger SWIM domain-containing protein 4</fullName>
    </submittedName>
</protein>
<feature type="compositionally biased region" description="Basic residues" evidence="5">
    <location>
        <begin position="758"/>
        <end position="769"/>
    </location>
</feature>
<name>A0A979FPJ1_HYAAZ</name>
<dbReference type="OMA" id="WIGHALD"/>
<accession>A0A979FPJ1</accession>
<feature type="region of interest" description="Disordered" evidence="5">
    <location>
        <begin position="1"/>
        <end position="27"/>
    </location>
</feature>
<dbReference type="KEGG" id="hazt:108672292"/>
<dbReference type="Proteomes" id="UP000694843">
    <property type="component" value="Unplaced"/>
</dbReference>
<evidence type="ECO:0000313" key="8">
    <source>
        <dbReference type="RefSeq" id="XP_047739013.1"/>
    </source>
</evidence>
<dbReference type="InterPro" id="IPR048370">
    <property type="entry name" value="ZSWIM4-8_C"/>
</dbReference>
<dbReference type="OrthoDB" id="10013584at2759"/>
<feature type="region of interest" description="Disordered" evidence="5">
    <location>
        <begin position="713"/>
        <end position="792"/>
    </location>
</feature>
<keyword evidence="1" id="KW-0479">Metal-binding</keyword>
<dbReference type="GO" id="GO:0031462">
    <property type="term" value="C:Cul2-RING ubiquitin ligase complex"/>
    <property type="evidence" value="ECO:0007669"/>
    <property type="project" value="TreeGrafter"/>
</dbReference>
<dbReference type="Pfam" id="PF21055">
    <property type="entry name" value="ZSWIM4-8_C"/>
    <property type="match status" value="1"/>
</dbReference>
<keyword evidence="7" id="KW-1185">Reference proteome</keyword>
<evidence type="ECO:0000256" key="3">
    <source>
        <dbReference type="ARBA" id="ARBA00022833"/>
    </source>
</evidence>
<feature type="region of interest" description="Disordered" evidence="5">
    <location>
        <begin position="552"/>
        <end position="611"/>
    </location>
</feature>
<dbReference type="InterPro" id="IPR007527">
    <property type="entry name" value="Znf_SWIM"/>
</dbReference>
<feature type="region of interest" description="Disordered" evidence="5">
    <location>
        <begin position="1408"/>
        <end position="1429"/>
    </location>
</feature>
<feature type="compositionally biased region" description="Basic residues" evidence="5">
    <location>
        <begin position="596"/>
        <end position="607"/>
    </location>
</feature>
<evidence type="ECO:0000313" key="7">
    <source>
        <dbReference type="Proteomes" id="UP000694843"/>
    </source>
</evidence>
<feature type="compositionally biased region" description="Polar residues" evidence="5">
    <location>
        <begin position="10"/>
        <end position="27"/>
    </location>
</feature>
<dbReference type="GeneID" id="108672292"/>
<dbReference type="GO" id="GO:0008270">
    <property type="term" value="F:zinc ion binding"/>
    <property type="evidence" value="ECO:0007669"/>
    <property type="project" value="UniProtKB-KW"/>
</dbReference>
<gene>
    <name evidence="8" type="primary">LOC108672292</name>
</gene>
<feature type="compositionally biased region" description="Low complexity" evidence="5">
    <location>
        <begin position="334"/>
        <end position="348"/>
    </location>
</feature>
<dbReference type="PROSITE" id="PS50966">
    <property type="entry name" value="ZF_SWIM"/>
    <property type="match status" value="1"/>
</dbReference>
<feature type="compositionally biased region" description="Low complexity" evidence="5">
    <location>
        <begin position="171"/>
        <end position="195"/>
    </location>
</feature>
<feature type="compositionally biased region" description="Low complexity" evidence="5">
    <location>
        <begin position="144"/>
        <end position="162"/>
    </location>
</feature>
<proteinExistence type="predicted"/>
<feature type="compositionally biased region" description="Low complexity" evidence="5">
    <location>
        <begin position="665"/>
        <end position="677"/>
    </location>
</feature>
<feature type="region of interest" description="Disordered" evidence="5">
    <location>
        <begin position="125"/>
        <end position="223"/>
    </location>
</feature>
<evidence type="ECO:0000259" key="6">
    <source>
        <dbReference type="PROSITE" id="PS50966"/>
    </source>
</evidence>
<reference evidence="8" key="1">
    <citation type="submission" date="2025-08" db="UniProtKB">
        <authorList>
            <consortium name="RefSeq"/>
        </authorList>
    </citation>
    <scope>IDENTIFICATION</scope>
    <source>
        <tissue evidence="8">Whole organism</tissue>
    </source>
</reference>
<feature type="compositionally biased region" description="Pro residues" evidence="5">
    <location>
        <begin position="737"/>
        <end position="757"/>
    </location>
</feature>
<feature type="compositionally biased region" description="Basic and acidic residues" evidence="5">
    <location>
        <begin position="583"/>
        <end position="595"/>
    </location>
</feature>